<dbReference type="Bgee" id="ENSCJAG00000066460">
    <property type="expression patterns" value="Expressed in cerebellum and 6 other cell types or tissues"/>
</dbReference>
<keyword evidence="4" id="KW-1185">Reference proteome</keyword>
<reference evidence="3" key="1">
    <citation type="submission" date="2009-03" db="EMBL/GenBank/DDBJ databases">
        <authorList>
            <person name="Warren W."/>
            <person name="Ye L."/>
            <person name="Minx P."/>
            <person name="Worley K."/>
            <person name="Gibbs R."/>
            <person name="Wilson R.K."/>
        </authorList>
    </citation>
    <scope>NUCLEOTIDE SEQUENCE [LARGE SCALE GENOMIC DNA]</scope>
</reference>
<protein>
    <submittedName>
        <fullName evidence="3">Uncharacterized protein</fullName>
    </submittedName>
</protein>
<dbReference type="OMA" id="PGCSLWP"/>
<evidence type="ECO:0000256" key="2">
    <source>
        <dbReference type="SAM" id="MobiDB-lite"/>
    </source>
</evidence>
<dbReference type="GeneTree" id="ENSGT01050000247095"/>
<feature type="region of interest" description="Disordered" evidence="2">
    <location>
        <begin position="137"/>
        <end position="342"/>
    </location>
</feature>
<dbReference type="PANTHER" id="PTHR15566:SF7">
    <property type="entry name" value="UPF0607 PROTEIN ENSP00000332738-RELATED"/>
    <property type="match status" value="1"/>
</dbReference>
<proteinExistence type="inferred from homology"/>
<feature type="compositionally biased region" description="Acidic residues" evidence="2">
    <location>
        <begin position="137"/>
        <end position="179"/>
    </location>
</feature>
<organism evidence="3 4">
    <name type="scientific">Callithrix jacchus</name>
    <name type="common">White-tufted-ear marmoset</name>
    <name type="synonym">Simia Jacchus</name>
    <dbReference type="NCBI Taxonomy" id="9483"/>
    <lineage>
        <taxon>Eukaryota</taxon>
        <taxon>Metazoa</taxon>
        <taxon>Chordata</taxon>
        <taxon>Craniata</taxon>
        <taxon>Vertebrata</taxon>
        <taxon>Euteleostomi</taxon>
        <taxon>Mammalia</taxon>
        <taxon>Eutheria</taxon>
        <taxon>Euarchontoglires</taxon>
        <taxon>Primates</taxon>
        <taxon>Haplorrhini</taxon>
        <taxon>Platyrrhini</taxon>
        <taxon>Cebidae</taxon>
        <taxon>Callitrichinae</taxon>
        <taxon>Callithrix</taxon>
        <taxon>Callithrix</taxon>
    </lineage>
</organism>
<sequence>MFYLSSVGISHNMGKCRSFFYQFHRRPRQQWQPQWSPLVPSNFLAGRVHPAAPACVPQRETRYPARFLSHHRGLQPRFASGRNFTPTSSALRRALPPAVWRPPSRKKVVLSARHLAHGSPVRLPSLQMLALMEVTAEEPEEPMEVTAAEEPEEPMEATAEEPEEPMEEPMDDEVETQGQEEEKGGPRSNEPTASTSRPLETQGNLASLDCSPRALKGSVQSKAHGVPSAHSPAGGVLPFGKPDPAPAVLPGPVPDCSHWPEKVASQVLEKEQLPSSSGLQIPGKETQRKDPAAPVVGSPPPPRAASQAKRSGQPQQLPLVPAEQWRWGRDEGPSPAKRPRLSLEGFTNNMGAIGSNAWLRRLKKRRGRINNV</sequence>
<evidence type="ECO:0000313" key="3">
    <source>
        <dbReference type="Ensembl" id="ENSCJAP00000076523.2"/>
    </source>
</evidence>
<dbReference type="Pfam" id="PF15229">
    <property type="entry name" value="POM121"/>
    <property type="match status" value="1"/>
</dbReference>
<dbReference type="PANTHER" id="PTHR15566">
    <property type="entry name" value="POM121-LIKE"/>
    <property type="match status" value="1"/>
</dbReference>
<feature type="compositionally biased region" description="Pro residues" evidence="2">
    <location>
        <begin position="241"/>
        <end position="253"/>
    </location>
</feature>
<dbReference type="AlphaFoldDB" id="A0A5F4WFR4"/>
<evidence type="ECO:0000256" key="1">
    <source>
        <dbReference type="ARBA" id="ARBA00038278"/>
    </source>
</evidence>
<feature type="compositionally biased region" description="Polar residues" evidence="2">
    <location>
        <begin position="189"/>
        <end position="205"/>
    </location>
</feature>
<dbReference type="InterPro" id="IPR043220">
    <property type="entry name" value="POM121-like_prot_1"/>
</dbReference>
<reference evidence="3" key="3">
    <citation type="submission" date="2025-09" db="UniProtKB">
        <authorList>
            <consortium name="Ensembl"/>
        </authorList>
    </citation>
    <scope>IDENTIFICATION</scope>
</reference>
<name>A0A5F4WFR4_CALJA</name>
<comment type="similarity">
    <text evidence="1">Belongs to the UPF0607 family.</text>
</comment>
<reference evidence="3" key="2">
    <citation type="submission" date="2025-08" db="UniProtKB">
        <authorList>
            <consortium name="Ensembl"/>
        </authorList>
    </citation>
    <scope>IDENTIFICATION</scope>
</reference>
<accession>A0A5F4WFR4</accession>
<dbReference type="InParanoid" id="A0A5F4WFR4"/>
<evidence type="ECO:0000313" key="4">
    <source>
        <dbReference type="Proteomes" id="UP000008225"/>
    </source>
</evidence>
<dbReference type="Ensembl" id="ENSCJAT00000097446.2">
    <property type="protein sequence ID" value="ENSCJAP00000076523.2"/>
    <property type="gene ID" value="ENSCJAG00000066460.2"/>
</dbReference>
<dbReference type="Proteomes" id="UP000008225">
    <property type="component" value="Chromosome 13"/>
</dbReference>